<organism evidence="1 2">
    <name type="scientific">Vibrio crassostreae</name>
    <dbReference type="NCBI Taxonomy" id="246167"/>
    <lineage>
        <taxon>Bacteria</taxon>
        <taxon>Pseudomonadati</taxon>
        <taxon>Pseudomonadota</taxon>
        <taxon>Gammaproteobacteria</taxon>
        <taxon>Vibrionales</taxon>
        <taxon>Vibrionaceae</taxon>
        <taxon>Vibrio</taxon>
    </lineage>
</organism>
<proteinExistence type="predicted"/>
<evidence type="ECO:0000313" key="1">
    <source>
        <dbReference type="EMBL" id="CDT01368.1"/>
    </source>
</evidence>
<reference evidence="1 2" key="1">
    <citation type="submission" date="2014-06" db="EMBL/GenBank/DDBJ databases">
        <authorList>
            <person name="Le Roux F."/>
        </authorList>
    </citation>
    <scope>NUCLEOTIDE SEQUENCE [LARGE SCALE GENOMIC DNA]</scope>
    <source>
        <strain evidence="1 2">J5-4</strain>
    </source>
</reference>
<sequence length="39" mass="4757">MSLFHNTFIQADSAWRFSGKTNHYRITTRDRRLRSLPFE</sequence>
<evidence type="ECO:0000313" key="2">
    <source>
        <dbReference type="Proteomes" id="UP000049077"/>
    </source>
</evidence>
<name>A0ABP1WTA7_9VIBR</name>
<dbReference type="EMBL" id="CCJX01000032">
    <property type="protein sequence ID" value="CDT01368.1"/>
    <property type="molecule type" value="Genomic_DNA"/>
</dbReference>
<dbReference type="Proteomes" id="UP000049077">
    <property type="component" value="Unassembled WGS sequence"/>
</dbReference>
<keyword evidence="2" id="KW-1185">Reference proteome</keyword>
<gene>
    <name evidence="1" type="ORF">VCR4J5_1270251</name>
</gene>
<protein>
    <submittedName>
        <fullName evidence="1">Uncharacterized protein</fullName>
    </submittedName>
</protein>
<comment type="caution">
    <text evidence="1">The sequence shown here is derived from an EMBL/GenBank/DDBJ whole genome shotgun (WGS) entry which is preliminary data.</text>
</comment>
<accession>A0ABP1WTA7</accession>